<dbReference type="PANTHER" id="PTHR38448:SF2">
    <property type="entry name" value="REGULATORY PROTEIN YLBF"/>
    <property type="match status" value="1"/>
</dbReference>
<name>A0A1X6WNV9_9ENTE</name>
<organism evidence="1 2">
    <name type="scientific">Vagococcus fluvialis bH819</name>
    <dbReference type="NCBI Taxonomy" id="1255619"/>
    <lineage>
        <taxon>Bacteria</taxon>
        <taxon>Bacillati</taxon>
        <taxon>Bacillota</taxon>
        <taxon>Bacilli</taxon>
        <taxon>Lactobacillales</taxon>
        <taxon>Enterococcaceae</taxon>
        <taxon>Vagococcus</taxon>
    </lineage>
</organism>
<dbReference type="RefSeq" id="WP_086951587.1">
    <property type="nucleotide sequence ID" value="NZ_FWFD01000009.1"/>
</dbReference>
<proteinExistence type="predicted"/>
<dbReference type="InterPro" id="IPR023378">
    <property type="entry name" value="YheA/YmcA-like_dom_sf"/>
</dbReference>
<gene>
    <name evidence="1" type="ORF">FM121_07645</name>
</gene>
<protein>
    <submittedName>
        <fullName evidence="1">ComK regulator</fullName>
    </submittedName>
</protein>
<accession>A0A1X6WNV9</accession>
<evidence type="ECO:0000313" key="2">
    <source>
        <dbReference type="Proteomes" id="UP000195918"/>
    </source>
</evidence>
<dbReference type="SUPFAM" id="SSF158622">
    <property type="entry name" value="YheA/YmcA-like"/>
    <property type="match status" value="1"/>
</dbReference>
<dbReference type="Proteomes" id="UP000195918">
    <property type="component" value="Unassembled WGS sequence"/>
</dbReference>
<dbReference type="EMBL" id="FWFD01000009">
    <property type="protein sequence ID" value="SLM85960.1"/>
    <property type="molecule type" value="Genomic_DNA"/>
</dbReference>
<keyword evidence="2" id="KW-1185">Reference proteome</keyword>
<dbReference type="Gene3D" id="1.20.1500.10">
    <property type="entry name" value="YheA/YmcA-like"/>
    <property type="match status" value="1"/>
</dbReference>
<evidence type="ECO:0000313" key="1">
    <source>
        <dbReference type="EMBL" id="SLM85960.1"/>
    </source>
</evidence>
<dbReference type="OrthoDB" id="2157513at2"/>
<reference evidence="2" key="1">
    <citation type="submission" date="2017-02" db="EMBL/GenBank/DDBJ databases">
        <authorList>
            <person name="Dridi B."/>
        </authorList>
    </citation>
    <scope>NUCLEOTIDE SEQUENCE [LARGE SCALE GENOMIC DNA]</scope>
    <source>
        <strain evidence="2">bH819</strain>
    </source>
</reference>
<dbReference type="PANTHER" id="PTHR38448">
    <property type="entry name" value="REGULATORY PROTEIN YLBF-RELATED"/>
    <property type="match status" value="1"/>
</dbReference>
<dbReference type="InterPro" id="IPR010368">
    <property type="entry name" value="Com_YlbF"/>
</dbReference>
<sequence length="142" mass="16527">MIYNEDFFEIENLVNELSDELLSSQLVSEYVSVYLEMDQNKEVDTILVDFLKAKEAFELIEPYGKYAPDFKEKRRNVRQHKRILDTNELVSNFKFKETSLQNMLDYVTFDIAKSISEDIKIDAGNPFFEFAKRGCGGSCHVS</sequence>
<dbReference type="Pfam" id="PF06133">
    <property type="entry name" value="Com_YlbF"/>
    <property type="match status" value="1"/>
</dbReference>
<dbReference type="AlphaFoldDB" id="A0A1X6WNV9"/>
<dbReference type="InterPro" id="IPR052767">
    <property type="entry name" value="Bact_com_dev_regulator"/>
</dbReference>